<comment type="caution">
    <text evidence="1">The sequence shown here is derived from an EMBL/GenBank/DDBJ whole genome shotgun (WGS) entry which is preliminary data.</text>
</comment>
<sequence>MVYRHIHHFPVQRNWRYHTRFTTHYSRHTFNYVDSFCRPRGDAVIAGALIGAIFGAAVTDGDPYGYLGGGLLGAGIGASLNECDRGHYTYGVYQSFNTGNPFYWHNPHSGVRGVVYARDYHTWNSRQCRWGDAEIFMPNGQIVYDRVRMCRDHYGQWQVARLQ</sequence>
<dbReference type="AlphaFoldDB" id="A0A5M6Z8S2"/>
<evidence type="ECO:0008006" key="3">
    <source>
        <dbReference type="Google" id="ProtNLM"/>
    </source>
</evidence>
<dbReference type="Proteomes" id="UP000325122">
    <property type="component" value="Unassembled WGS sequence"/>
</dbReference>
<protein>
    <recommendedName>
        <fullName evidence="3">17 kDa surface antigen</fullName>
    </recommendedName>
</protein>
<accession>A0A5M6Z8S2</accession>
<proteinExistence type="predicted"/>
<gene>
    <name evidence="1" type="ORF">F1654_13400</name>
</gene>
<reference evidence="1 2" key="1">
    <citation type="submission" date="2019-09" db="EMBL/GenBank/DDBJ databases">
        <authorList>
            <person name="Kevbrin V."/>
            <person name="Grouzdev D.S."/>
        </authorList>
    </citation>
    <scope>NUCLEOTIDE SEQUENCE [LARGE SCALE GENOMIC DNA]</scope>
    <source>
        <strain evidence="1 2">G-192</strain>
    </source>
</reference>
<organism evidence="1 2">
    <name type="scientific">Alkalicaulis satelles</name>
    <dbReference type="NCBI Taxonomy" id="2609175"/>
    <lineage>
        <taxon>Bacteria</taxon>
        <taxon>Pseudomonadati</taxon>
        <taxon>Pseudomonadota</taxon>
        <taxon>Alphaproteobacteria</taxon>
        <taxon>Maricaulales</taxon>
        <taxon>Maricaulaceae</taxon>
        <taxon>Alkalicaulis</taxon>
    </lineage>
</organism>
<evidence type="ECO:0000313" key="1">
    <source>
        <dbReference type="EMBL" id="KAA5801049.1"/>
    </source>
</evidence>
<name>A0A5M6Z8S2_9PROT</name>
<evidence type="ECO:0000313" key="2">
    <source>
        <dbReference type="Proteomes" id="UP000325122"/>
    </source>
</evidence>
<keyword evidence="2" id="KW-1185">Reference proteome</keyword>
<dbReference type="EMBL" id="VWOJ01000005">
    <property type="protein sequence ID" value="KAA5801049.1"/>
    <property type="molecule type" value="Genomic_DNA"/>
</dbReference>